<protein>
    <recommendedName>
        <fullName evidence="5">trimethyllysine dioxygenase</fullName>
        <ecNumber evidence="5">1.14.11.8</ecNumber>
    </recommendedName>
    <alternativeName>
        <fullName evidence="12">Epsilon-trimethyllysine 2-oxoglutarate dioxygenase</fullName>
    </alternativeName>
    <alternativeName>
        <fullName evidence="11">TML hydroxylase</fullName>
    </alternativeName>
    <alternativeName>
        <fullName evidence="13">TML-alpha-ketoglutarate dioxygenase</fullName>
    </alternativeName>
</protein>
<dbReference type="InterPro" id="IPR003819">
    <property type="entry name" value="TauD/TfdA-like"/>
</dbReference>
<comment type="cofactor">
    <cofactor evidence="1">
        <name>Fe(2+)</name>
        <dbReference type="ChEBI" id="CHEBI:29033"/>
    </cofactor>
</comment>
<evidence type="ECO:0000313" key="18">
    <source>
        <dbReference type="EMBL" id="KAK4191349.1"/>
    </source>
</evidence>
<evidence type="ECO:0000256" key="10">
    <source>
        <dbReference type="ARBA" id="ARBA00023004"/>
    </source>
</evidence>
<evidence type="ECO:0000256" key="6">
    <source>
        <dbReference type="ARBA" id="ARBA00022723"/>
    </source>
</evidence>
<dbReference type="PANTHER" id="PTHR10696">
    <property type="entry name" value="GAMMA-BUTYROBETAINE HYDROXYLASE-RELATED"/>
    <property type="match status" value="1"/>
</dbReference>
<dbReference type="NCBIfam" id="TIGR02410">
    <property type="entry name" value="carnitine_TMLD"/>
    <property type="match status" value="1"/>
</dbReference>
<comment type="pathway">
    <text evidence="3">Amine and polyamine biosynthesis; carnitine biosynthesis.</text>
</comment>
<accession>A0AAN7ALQ4</accession>
<keyword evidence="19" id="KW-1185">Reference proteome</keyword>
<dbReference type="InterPro" id="IPR042098">
    <property type="entry name" value="TauD-like_sf"/>
</dbReference>
<dbReference type="Gene3D" id="3.60.130.10">
    <property type="entry name" value="Clavaminate synthase-like"/>
    <property type="match status" value="1"/>
</dbReference>
<gene>
    <name evidence="18" type="ORF">QBC35DRAFT_375564</name>
</gene>
<comment type="similarity">
    <text evidence="4">Belongs to the gamma-BBH/TMLD family.</text>
</comment>
<dbReference type="Pfam" id="PF02668">
    <property type="entry name" value="TauD"/>
    <property type="match status" value="1"/>
</dbReference>
<evidence type="ECO:0000259" key="16">
    <source>
        <dbReference type="Pfam" id="PF02668"/>
    </source>
</evidence>
<evidence type="ECO:0000256" key="3">
    <source>
        <dbReference type="ARBA" id="ARBA00005022"/>
    </source>
</evidence>
<evidence type="ECO:0000256" key="12">
    <source>
        <dbReference type="ARBA" id="ARBA00031778"/>
    </source>
</evidence>
<dbReference type="PANTHER" id="PTHR10696:SF51">
    <property type="entry name" value="TRIMETHYLLYSINE DIOXYGENASE, MITOCHONDRIAL"/>
    <property type="match status" value="1"/>
</dbReference>
<dbReference type="FunFam" id="3.60.130.10:FF:000001">
    <property type="entry name" value="Trimethyllysine dioxygenase, mitochondrial"/>
    <property type="match status" value="1"/>
</dbReference>
<reference evidence="18" key="1">
    <citation type="journal article" date="2023" name="Mol. Phylogenet. Evol.">
        <title>Genome-scale phylogeny and comparative genomics of the fungal order Sordariales.</title>
        <authorList>
            <person name="Hensen N."/>
            <person name="Bonometti L."/>
            <person name="Westerberg I."/>
            <person name="Brannstrom I.O."/>
            <person name="Guillou S."/>
            <person name="Cros-Aarteil S."/>
            <person name="Calhoun S."/>
            <person name="Haridas S."/>
            <person name="Kuo A."/>
            <person name="Mondo S."/>
            <person name="Pangilinan J."/>
            <person name="Riley R."/>
            <person name="LaButti K."/>
            <person name="Andreopoulos B."/>
            <person name="Lipzen A."/>
            <person name="Chen C."/>
            <person name="Yan M."/>
            <person name="Daum C."/>
            <person name="Ng V."/>
            <person name="Clum A."/>
            <person name="Steindorff A."/>
            <person name="Ohm R.A."/>
            <person name="Martin F."/>
            <person name="Silar P."/>
            <person name="Natvig D.O."/>
            <person name="Lalanne C."/>
            <person name="Gautier V."/>
            <person name="Ament-Velasquez S.L."/>
            <person name="Kruys A."/>
            <person name="Hutchinson M.I."/>
            <person name="Powell A.J."/>
            <person name="Barry K."/>
            <person name="Miller A.N."/>
            <person name="Grigoriev I.V."/>
            <person name="Debuchy R."/>
            <person name="Gladieux P."/>
            <person name="Hiltunen Thoren M."/>
            <person name="Johannesson H."/>
        </authorList>
    </citation>
    <scope>NUCLEOTIDE SEQUENCE</scope>
    <source>
        <strain evidence="18">PSN309</strain>
    </source>
</reference>
<dbReference type="SUPFAM" id="SSF51197">
    <property type="entry name" value="Clavaminate synthase-like"/>
    <property type="match status" value="1"/>
</dbReference>
<dbReference type="InterPro" id="IPR050411">
    <property type="entry name" value="AlphaKG_dependent_hydroxylases"/>
</dbReference>
<comment type="catalytic activity">
    <reaction evidence="15">
        <text>N(6),N(6),N(6)-trimethyl-L-lysine + 2-oxoglutarate + O2 = (3S)-3-hydroxy-N(6),N(6),N(6)-trimethyl-L-lysine + succinate + CO2</text>
        <dbReference type="Rhea" id="RHEA:14181"/>
        <dbReference type="ChEBI" id="CHEBI:15379"/>
        <dbReference type="ChEBI" id="CHEBI:16526"/>
        <dbReference type="ChEBI" id="CHEBI:16810"/>
        <dbReference type="ChEBI" id="CHEBI:30031"/>
        <dbReference type="ChEBI" id="CHEBI:58100"/>
        <dbReference type="ChEBI" id="CHEBI:141499"/>
        <dbReference type="EC" id="1.14.11.8"/>
    </reaction>
</comment>
<comment type="caution">
    <text evidence="18">The sequence shown here is derived from an EMBL/GenBank/DDBJ whole genome shotgun (WGS) entry which is preliminary data.</text>
</comment>
<evidence type="ECO:0000256" key="1">
    <source>
        <dbReference type="ARBA" id="ARBA00001954"/>
    </source>
</evidence>
<dbReference type="InterPro" id="IPR012776">
    <property type="entry name" value="Trimethyllysine_dOase"/>
</dbReference>
<keyword evidence="6" id="KW-0479">Metal-binding</keyword>
<feature type="domain" description="TauD/TfdA-like" evidence="16">
    <location>
        <begin position="80"/>
        <end position="342"/>
    </location>
</feature>
<dbReference type="GO" id="GO:0005739">
    <property type="term" value="C:mitochondrion"/>
    <property type="evidence" value="ECO:0007669"/>
    <property type="project" value="TreeGrafter"/>
</dbReference>
<dbReference type="AlphaFoldDB" id="A0AAN7ALQ4"/>
<keyword evidence="9" id="KW-0560">Oxidoreductase</keyword>
<organism evidence="18 19">
    <name type="scientific">Podospora australis</name>
    <dbReference type="NCBI Taxonomy" id="1536484"/>
    <lineage>
        <taxon>Eukaryota</taxon>
        <taxon>Fungi</taxon>
        <taxon>Dikarya</taxon>
        <taxon>Ascomycota</taxon>
        <taxon>Pezizomycotina</taxon>
        <taxon>Sordariomycetes</taxon>
        <taxon>Sordariomycetidae</taxon>
        <taxon>Sordariales</taxon>
        <taxon>Podosporaceae</taxon>
        <taxon>Podospora</taxon>
    </lineage>
</organism>
<dbReference type="Gene3D" id="3.30.2020.30">
    <property type="match status" value="1"/>
</dbReference>
<comment type="cofactor">
    <cofactor evidence="2">
        <name>L-ascorbate</name>
        <dbReference type="ChEBI" id="CHEBI:38290"/>
    </cofactor>
</comment>
<evidence type="ECO:0000259" key="17">
    <source>
        <dbReference type="Pfam" id="PF06155"/>
    </source>
</evidence>
<keyword evidence="7" id="KW-0124">Carnitine biosynthesis</keyword>
<evidence type="ECO:0000256" key="11">
    <source>
        <dbReference type="ARBA" id="ARBA00030363"/>
    </source>
</evidence>
<comment type="function">
    <text evidence="14">Converts trimethyllysine (TML) into hydroxytrimethyllysine (HTML).</text>
</comment>
<evidence type="ECO:0000256" key="15">
    <source>
        <dbReference type="ARBA" id="ARBA00049334"/>
    </source>
</evidence>
<dbReference type="GO" id="GO:0045329">
    <property type="term" value="P:carnitine biosynthetic process"/>
    <property type="evidence" value="ECO:0007669"/>
    <property type="project" value="UniProtKB-KW"/>
</dbReference>
<feature type="domain" description="Gamma-butyrobetaine hydroxylase-like N-terminal" evidence="17">
    <location>
        <begin position="4"/>
        <end position="60"/>
    </location>
</feature>
<evidence type="ECO:0000256" key="14">
    <source>
        <dbReference type="ARBA" id="ARBA00046008"/>
    </source>
</evidence>
<evidence type="ECO:0000256" key="13">
    <source>
        <dbReference type="ARBA" id="ARBA00032283"/>
    </source>
</evidence>
<keyword evidence="10" id="KW-0408">Iron</keyword>
<dbReference type="GO" id="GO:0050353">
    <property type="term" value="F:trimethyllysine dioxygenase activity"/>
    <property type="evidence" value="ECO:0007669"/>
    <property type="project" value="UniProtKB-EC"/>
</dbReference>
<dbReference type="InterPro" id="IPR010376">
    <property type="entry name" value="GBBH-like_N"/>
</dbReference>
<evidence type="ECO:0000256" key="9">
    <source>
        <dbReference type="ARBA" id="ARBA00023002"/>
    </source>
</evidence>
<evidence type="ECO:0000256" key="8">
    <source>
        <dbReference type="ARBA" id="ARBA00022964"/>
    </source>
</evidence>
<dbReference type="EMBL" id="MU864359">
    <property type="protein sequence ID" value="KAK4191349.1"/>
    <property type="molecule type" value="Genomic_DNA"/>
</dbReference>
<dbReference type="InterPro" id="IPR038492">
    <property type="entry name" value="GBBH-like_N_sf"/>
</dbReference>
<evidence type="ECO:0000313" key="19">
    <source>
        <dbReference type="Proteomes" id="UP001302126"/>
    </source>
</evidence>
<name>A0AAN7ALQ4_9PEZI</name>
<keyword evidence="8 18" id="KW-0223">Dioxygenase</keyword>
<sequence length="368" mass="42532">MSHRDNCRCPKCINKDTRQRNFNTFAIPSDIRPTHINSTPTHVDVRWSDGHISHYDWDFLSFYLNSDRRDRRTTTNLHLWGAEIAENLPTAVYSEVMASEHAVADLTAKIKEYGFAFIKETPFEDPDLTRQLLERIAFIRLTHYGGFYDFTPNLAMADTAYTNLALPAHTDNTYFTDPSGLQAFHLLSHTPPRPKWGEAPIEQTGGESLLVDGFNAARILQQEDPKAYDILSTVRLPWHASGNAGITITPDKLYPVLELDQDTGELLRVRWNNDDRGVVPFGEKYTPTEWYEAARKWDEILRRKESEFWIQLKPGMPLVFDNWRVLHGRSAFEGVRRICGAYINRDDWISRWRNTNFGRKEVLDTVIG</sequence>
<evidence type="ECO:0000256" key="2">
    <source>
        <dbReference type="ARBA" id="ARBA00001961"/>
    </source>
</evidence>
<dbReference type="Proteomes" id="UP001302126">
    <property type="component" value="Unassembled WGS sequence"/>
</dbReference>
<proteinExistence type="inferred from homology"/>
<evidence type="ECO:0000256" key="5">
    <source>
        <dbReference type="ARBA" id="ARBA00012267"/>
    </source>
</evidence>
<dbReference type="CDD" id="cd00250">
    <property type="entry name" value="CAS_like"/>
    <property type="match status" value="1"/>
</dbReference>
<evidence type="ECO:0000256" key="7">
    <source>
        <dbReference type="ARBA" id="ARBA00022873"/>
    </source>
</evidence>
<evidence type="ECO:0000256" key="4">
    <source>
        <dbReference type="ARBA" id="ARBA00008654"/>
    </source>
</evidence>
<dbReference type="GO" id="GO:0005506">
    <property type="term" value="F:iron ion binding"/>
    <property type="evidence" value="ECO:0007669"/>
    <property type="project" value="InterPro"/>
</dbReference>
<dbReference type="Pfam" id="PF06155">
    <property type="entry name" value="GBBH-like_N"/>
    <property type="match status" value="1"/>
</dbReference>
<dbReference type="EC" id="1.14.11.8" evidence="5"/>
<reference evidence="18" key="2">
    <citation type="submission" date="2023-05" db="EMBL/GenBank/DDBJ databases">
        <authorList>
            <consortium name="Lawrence Berkeley National Laboratory"/>
            <person name="Steindorff A."/>
            <person name="Hensen N."/>
            <person name="Bonometti L."/>
            <person name="Westerberg I."/>
            <person name="Brannstrom I.O."/>
            <person name="Guillou S."/>
            <person name="Cros-Aarteil S."/>
            <person name="Calhoun S."/>
            <person name="Haridas S."/>
            <person name="Kuo A."/>
            <person name="Mondo S."/>
            <person name="Pangilinan J."/>
            <person name="Riley R."/>
            <person name="Labutti K."/>
            <person name="Andreopoulos B."/>
            <person name="Lipzen A."/>
            <person name="Chen C."/>
            <person name="Yanf M."/>
            <person name="Daum C."/>
            <person name="Ng V."/>
            <person name="Clum A."/>
            <person name="Ohm R."/>
            <person name="Martin F."/>
            <person name="Silar P."/>
            <person name="Natvig D."/>
            <person name="Lalanne C."/>
            <person name="Gautier V."/>
            <person name="Ament-Velasquez S.L."/>
            <person name="Kruys A."/>
            <person name="Hutchinson M.I."/>
            <person name="Powell A.J."/>
            <person name="Barry K."/>
            <person name="Miller A.N."/>
            <person name="Grigoriev I.V."/>
            <person name="Debuchy R."/>
            <person name="Gladieux P."/>
            <person name="Thoren M.H."/>
            <person name="Johannesson H."/>
        </authorList>
    </citation>
    <scope>NUCLEOTIDE SEQUENCE</scope>
    <source>
        <strain evidence="18">PSN309</strain>
    </source>
</reference>